<dbReference type="EMBL" id="CM001223">
    <property type="protein sequence ID" value="KEH22434.1"/>
    <property type="molecule type" value="Genomic_DNA"/>
</dbReference>
<keyword evidence="2" id="KW-0472">Membrane</keyword>
<evidence type="ECO:0000256" key="1">
    <source>
        <dbReference type="SAM" id="MobiDB-lite"/>
    </source>
</evidence>
<reference evidence="4" key="3">
    <citation type="submission" date="2015-04" db="UniProtKB">
        <authorList>
            <consortium name="EnsemblPlants"/>
        </authorList>
    </citation>
    <scope>IDENTIFICATION</scope>
    <source>
        <strain evidence="4">cv. Jemalong A17</strain>
    </source>
</reference>
<dbReference type="Proteomes" id="UP000002051">
    <property type="component" value="Unassembled WGS sequence"/>
</dbReference>
<evidence type="ECO:0000313" key="3">
    <source>
        <dbReference type="EMBL" id="KEH22434.1"/>
    </source>
</evidence>
<organism evidence="3 5">
    <name type="scientific">Medicago truncatula</name>
    <name type="common">Barrel medic</name>
    <name type="synonym">Medicago tribuloides</name>
    <dbReference type="NCBI Taxonomy" id="3880"/>
    <lineage>
        <taxon>Eukaryota</taxon>
        <taxon>Viridiplantae</taxon>
        <taxon>Streptophyta</taxon>
        <taxon>Embryophyta</taxon>
        <taxon>Tracheophyta</taxon>
        <taxon>Spermatophyta</taxon>
        <taxon>Magnoliopsida</taxon>
        <taxon>eudicotyledons</taxon>
        <taxon>Gunneridae</taxon>
        <taxon>Pentapetalae</taxon>
        <taxon>rosids</taxon>
        <taxon>fabids</taxon>
        <taxon>Fabales</taxon>
        <taxon>Fabaceae</taxon>
        <taxon>Papilionoideae</taxon>
        <taxon>50 kb inversion clade</taxon>
        <taxon>NPAAA clade</taxon>
        <taxon>Hologalegina</taxon>
        <taxon>IRL clade</taxon>
        <taxon>Trifolieae</taxon>
        <taxon>Medicago</taxon>
    </lineage>
</organism>
<gene>
    <name evidence="3" type="ordered locus">MTR_7g047610</name>
</gene>
<reference evidence="3 5" key="2">
    <citation type="journal article" date="2014" name="BMC Genomics">
        <title>An improved genome release (version Mt4.0) for the model legume Medicago truncatula.</title>
        <authorList>
            <person name="Tang H."/>
            <person name="Krishnakumar V."/>
            <person name="Bidwell S."/>
            <person name="Rosen B."/>
            <person name="Chan A."/>
            <person name="Zhou S."/>
            <person name="Gentzbittel L."/>
            <person name="Childs K.L."/>
            <person name="Yandell M."/>
            <person name="Gundlach H."/>
            <person name="Mayer K.F."/>
            <person name="Schwartz D.C."/>
            <person name="Town C.D."/>
        </authorList>
    </citation>
    <scope>GENOME REANNOTATION</scope>
    <source>
        <strain evidence="3">A17</strain>
        <strain evidence="4 5">cv. Jemalong A17</strain>
    </source>
</reference>
<keyword evidence="5" id="KW-1185">Reference proteome</keyword>
<keyword evidence="2" id="KW-1133">Transmembrane helix</keyword>
<feature type="transmembrane region" description="Helical" evidence="2">
    <location>
        <begin position="6"/>
        <end position="24"/>
    </location>
</feature>
<keyword evidence="2 3" id="KW-0812">Transmembrane</keyword>
<dbReference type="AlphaFoldDB" id="A0A072TY72"/>
<reference evidence="3 5" key="1">
    <citation type="journal article" date="2011" name="Nature">
        <title>The Medicago genome provides insight into the evolution of rhizobial symbioses.</title>
        <authorList>
            <person name="Young N.D."/>
            <person name="Debelle F."/>
            <person name="Oldroyd G.E."/>
            <person name="Geurts R."/>
            <person name="Cannon S.B."/>
            <person name="Udvardi M.K."/>
            <person name="Benedito V.A."/>
            <person name="Mayer K.F."/>
            <person name="Gouzy J."/>
            <person name="Schoof H."/>
            <person name="Van de Peer Y."/>
            <person name="Proost S."/>
            <person name="Cook D.R."/>
            <person name="Meyers B.C."/>
            <person name="Spannagl M."/>
            <person name="Cheung F."/>
            <person name="De Mita S."/>
            <person name="Krishnakumar V."/>
            <person name="Gundlach H."/>
            <person name="Zhou S."/>
            <person name="Mudge J."/>
            <person name="Bharti A.K."/>
            <person name="Murray J.D."/>
            <person name="Naoumkina M.A."/>
            <person name="Rosen B."/>
            <person name="Silverstein K.A."/>
            <person name="Tang H."/>
            <person name="Rombauts S."/>
            <person name="Zhao P.X."/>
            <person name="Zhou P."/>
            <person name="Barbe V."/>
            <person name="Bardou P."/>
            <person name="Bechner M."/>
            <person name="Bellec A."/>
            <person name="Berger A."/>
            <person name="Berges H."/>
            <person name="Bidwell S."/>
            <person name="Bisseling T."/>
            <person name="Choisne N."/>
            <person name="Couloux A."/>
            <person name="Denny R."/>
            <person name="Deshpande S."/>
            <person name="Dai X."/>
            <person name="Doyle J.J."/>
            <person name="Dudez A.M."/>
            <person name="Farmer A.D."/>
            <person name="Fouteau S."/>
            <person name="Franken C."/>
            <person name="Gibelin C."/>
            <person name="Gish J."/>
            <person name="Goldstein S."/>
            <person name="Gonzalez A.J."/>
            <person name="Green P.J."/>
            <person name="Hallab A."/>
            <person name="Hartog M."/>
            <person name="Hua A."/>
            <person name="Humphray S.J."/>
            <person name="Jeong D.H."/>
            <person name="Jing Y."/>
            <person name="Jocker A."/>
            <person name="Kenton S.M."/>
            <person name="Kim D.J."/>
            <person name="Klee K."/>
            <person name="Lai H."/>
            <person name="Lang C."/>
            <person name="Lin S."/>
            <person name="Macmil S.L."/>
            <person name="Magdelenat G."/>
            <person name="Matthews L."/>
            <person name="McCorrison J."/>
            <person name="Monaghan E.L."/>
            <person name="Mun J.H."/>
            <person name="Najar F.Z."/>
            <person name="Nicholson C."/>
            <person name="Noirot C."/>
            <person name="O'Bleness M."/>
            <person name="Paule C.R."/>
            <person name="Poulain J."/>
            <person name="Prion F."/>
            <person name="Qin B."/>
            <person name="Qu C."/>
            <person name="Retzel E.F."/>
            <person name="Riddle C."/>
            <person name="Sallet E."/>
            <person name="Samain S."/>
            <person name="Samson N."/>
            <person name="Sanders I."/>
            <person name="Saurat O."/>
            <person name="Scarpelli C."/>
            <person name="Schiex T."/>
            <person name="Segurens B."/>
            <person name="Severin A.J."/>
            <person name="Sherrier D.J."/>
            <person name="Shi R."/>
            <person name="Sims S."/>
            <person name="Singer S.R."/>
            <person name="Sinharoy S."/>
            <person name="Sterck L."/>
            <person name="Viollet A."/>
            <person name="Wang B.B."/>
            <person name="Wang K."/>
            <person name="Wang M."/>
            <person name="Wang X."/>
            <person name="Warfsmann J."/>
            <person name="Weissenbach J."/>
            <person name="White D.D."/>
            <person name="White J.D."/>
            <person name="Wiley G.B."/>
            <person name="Wincker P."/>
            <person name="Xing Y."/>
            <person name="Yang L."/>
            <person name="Yao Z."/>
            <person name="Ying F."/>
            <person name="Zhai J."/>
            <person name="Zhou L."/>
            <person name="Zuber A."/>
            <person name="Denarie J."/>
            <person name="Dixon R.A."/>
            <person name="May G.D."/>
            <person name="Schwartz D.C."/>
            <person name="Rogers J."/>
            <person name="Quetier F."/>
            <person name="Town C.D."/>
            <person name="Roe B.A."/>
        </authorList>
    </citation>
    <scope>NUCLEOTIDE SEQUENCE [LARGE SCALE GENOMIC DNA]</scope>
    <source>
        <strain evidence="3">A17</strain>
        <strain evidence="4 5">cv. Jemalong A17</strain>
    </source>
</reference>
<sequence length="220" mass="24049">MERGSHIGHCLIVYSLMTYAGGRTKSTGRSRIFRRFYGIQAGLCAVFVGCTVTCPIGVSRQESRLGGWRMAMCYGTLGCVTLRFCHLFHEIFRGQQMKRRSLHNSGSDRADLDQEARSEAEEEAPAALAGPEPGPVQEMKLLPLSWLQDASTIYCRGKLQMAVEESQGTFTPSPMADAQEHPVLVDESNVVASNVPILANAETNSTPNEIESPVPCEILG</sequence>
<feature type="transmembrane region" description="Helical" evidence="2">
    <location>
        <begin position="36"/>
        <end position="58"/>
    </location>
</feature>
<proteinExistence type="predicted"/>
<dbReference type="EnsemblPlants" id="KEH22434">
    <property type="protein sequence ID" value="KEH22434"/>
    <property type="gene ID" value="MTR_7g047610"/>
</dbReference>
<evidence type="ECO:0000313" key="4">
    <source>
        <dbReference type="EnsemblPlants" id="KEH22434"/>
    </source>
</evidence>
<feature type="region of interest" description="Disordered" evidence="1">
    <location>
        <begin position="99"/>
        <end position="135"/>
    </location>
</feature>
<evidence type="ECO:0000256" key="2">
    <source>
        <dbReference type="SAM" id="Phobius"/>
    </source>
</evidence>
<feature type="transmembrane region" description="Helical" evidence="2">
    <location>
        <begin position="70"/>
        <end position="92"/>
    </location>
</feature>
<protein>
    <submittedName>
        <fullName evidence="3">Transmembrane protein, putative</fullName>
    </submittedName>
</protein>
<evidence type="ECO:0000313" key="5">
    <source>
        <dbReference type="Proteomes" id="UP000002051"/>
    </source>
</evidence>
<name>A0A072TY72_MEDTR</name>
<feature type="compositionally biased region" description="Basic and acidic residues" evidence="1">
    <location>
        <begin position="106"/>
        <end position="119"/>
    </location>
</feature>
<dbReference type="HOGENOM" id="CLU_1257744_0_0_1"/>
<accession>A0A072TY72</accession>